<dbReference type="InterPro" id="IPR018253">
    <property type="entry name" value="DnaJ_domain_CS"/>
</dbReference>
<accession>A0A368XMK5</accession>
<dbReference type="SMART" id="SM00271">
    <property type="entry name" value="DnaJ"/>
    <property type="match status" value="1"/>
</dbReference>
<feature type="domain" description="J" evidence="1">
    <location>
        <begin position="3"/>
        <end position="67"/>
    </location>
</feature>
<dbReference type="InterPro" id="IPR001623">
    <property type="entry name" value="DnaJ_domain"/>
</dbReference>
<name>A0A368XMK5_9BURK</name>
<dbReference type="Proteomes" id="UP000252884">
    <property type="component" value="Unassembled WGS sequence"/>
</dbReference>
<gene>
    <name evidence="2" type="ORF">DES41_106113</name>
</gene>
<organism evidence="2 3">
    <name type="scientific">Pseudorhodoferax soli</name>
    <dbReference type="NCBI Taxonomy" id="545864"/>
    <lineage>
        <taxon>Bacteria</taxon>
        <taxon>Pseudomonadati</taxon>
        <taxon>Pseudomonadota</taxon>
        <taxon>Betaproteobacteria</taxon>
        <taxon>Burkholderiales</taxon>
        <taxon>Comamonadaceae</taxon>
    </lineage>
</organism>
<dbReference type="InterPro" id="IPR036869">
    <property type="entry name" value="J_dom_sf"/>
</dbReference>
<dbReference type="GO" id="GO:0007005">
    <property type="term" value="P:mitochondrion organization"/>
    <property type="evidence" value="ECO:0007669"/>
    <property type="project" value="TreeGrafter"/>
</dbReference>
<dbReference type="PROSITE" id="PS00636">
    <property type="entry name" value="DNAJ_1"/>
    <property type="match status" value="1"/>
</dbReference>
<proteinExistence type="predicted"/>
<dbReference type="PROSITE" id="PS50076">
    <property type="entry name" value="DNAJ_2"/>
    <property type="match status" value="1"/>
</dbReference>
<protein>
    <submittedName>
        <fullName evidence="2">DnaJ-like protein</fullName>
    </submittedName>
</protein>
<reference evidence="2 3" key="1">
    <citation type="submission" date="2018-07" db="EMBL/GenBank/DDBJ databases">
        <title>Genomic Encyclopedia of Type Strains, Phase IV (KMG-IV): sequencing the most valuable type-strain genomes for metagenomic binning, comparative biology and taxonomic classification.</title>
        <authorList>
            <person name="Goeker M."/>
        </authorList>
    </citation>
    <scope>NUCLEOTIDE SEQUENCE [LARGE SCALE GENOMIC DNA]</scope>
    <source>
        <strain evidence="2 3">DSM 21634</strain>
    </source>
</reference>
<dbReference type="OrthoDB" id="9779622at2"/>
<dbReference type="InterPro" id="IPR051938">
    <property type="entry name" value="Apopto_cytoskel_mod"/>
</dbReference>
<dbReference type="CDD" id="cd06257">
    <property type="entry name" value="DnaJ"/>
    <property type="match status" value="1"/>
</dbReference>
<evidence type="ECO:0000313" key="2">
    <source>
        <dbReference type="EMBL" id="RCW69242.1"/>
    </source>
</evidence>
<dbReference type="Pfam" id="PF00226">
    <property type="entry name" value="DnaJ"/>
    <property type="match status" value="1"/>
</dbReference>
<dbReference type="PANTHER" id="PTHR44145">
    <property type="entry name" value="DNAJ HOMOLOG SUBFAMILY A MEMBER 3, MITOCHONDRIAL"/>
    <property type="match status" value="1"/>
</dbReference>
<keyword evidence="3" id="KW-1185">Reference proteome</keyword>
<comment type="caution">
    <text evidence="2">The sequence shown here is derived from an EMBL/GenBank/DDBJ whole genome shotgun (WGS) entry which is preliminary data.</text>
</comment>
<dbReference type="Gene3D" id="1.10.287.110">
    <property type="entry name" value="DnaJ domain"/>
    <property type="match status" value="1"/>
</dbReference>
<sequence>MQDHYLALGVSSGASLADIKKAYRQQAALHHPDRSTAADAATRFRAIQEAYDILGDEAKREAYDTNRKRNLLDDPLETAREIWADYFRTLT</sequence>
<dbReference type="AlphaFoldDB" id="A0A368XMK5"/>
<evidence type="ECO:0000259" key="1">
    <source>
        <dbReference type="PROSITE" id="PS50076"/>
    </source>
</evidence>
<evidence type="ECO:0000313" key="3">
    <source>
        <dbReference type="Proteomes" id="UP000252884"/>
    </source>
</evidence>
<dbReference type="RefSeq" id="WP_114469666.1">
    <property type="nucleotide sequence ID" value="NZ_QPJK01000006.1"/>
</dbReference>
<dbReference type="EMBL" id="QPJK01000006">
    <property type="protein sequence ID" value="RCW69242.1"/>
    <property type="molecule type" value="Genomic_DNA"/>
</dbReference>
<dbReference type="PANTHER" id="PTHR44145:SF4">
    <property type="entry name" value="J DOMAIN-CONTAINING PROTEIN"/>
    <property type="match status" value="1"/>
</dbReference>
<dbReference type="PRINTS" id="PR00625">
    <property type="entry name" value="JDOMAIN"/>
</dbReference>
<dbReference type="SUPFAM" id="SSF46565">
    <property type="entry name" value="Chaperone J-domain"/>
    <property type="match status" value="1"/>
</dbReference>